<comment type="catalytic activity">
    <reaction evidence="7">
        <text>UDP-N-acetyl-alpha-D-muramoyl-L-alanyl-gamma-D-glutamyl-meso-2,6-diaminopimeloyl-D-alanyl-D-alanine + di-trans,octa-cis-undecaprenyl phosphate = di-trans,octa-cis-undecaprenyl diphospho-N-acetyl-alpha-D-muramoyl-L-alanyl-D-glutamyl-meso-2,6-diaminopimeloyl-D-alanyl-D-alanine + UMP</text>
        <dbReference type="Rhea" id="RHEA:28386"/>
        <dbReference type="ChEBI" id="CHEBI:57865"/>
        <dbReference type="ChEBI" id="CHEBI:60392"/>
        <dbReference type="ChEBI" id="CHEBI:61386"/>
        <dbReference type="ChEBI" id="CHEBI:61387"/>
        <dbReference type="EC" id="2.7.8.13"/>
    </reaction>
</comment>
<dbReference type="UniPathway" id="UPA00219"/>
<keyword evidence="6 7" id="KW-0472">Membrane</keyword>
<dbReference type="GO" id="GO:0071555">
    <property type="term" value="P:cell wall organization"/>
    <property type="evidence" value="ECO:0007669"/>
    <property type="project" value="UniProtKB-KW"/>
</dbReference>
<dbReference type="NCBIfam" id="TIGR00445">
    <property type="entry name" value="mraY"/>
    <property type="match status" value="1"/>
</dbReference>
<feature type="transmembrane region" description="Helical" evidence="7">
    <location>
        <begin position="103"/>
        <end position="124"/>
    </location>
</feature>
<keyword evidence="7" id="KW-0133">Cell shape</keyword>
<dbReference type="Proteomes" id="UP000034044">
    <property type="component" value="Unassembled WGS sequence"/>
</dbReference>
<evidence type="ECO:0000256" key="9">
    <source>
        <dbReference type="PIRSR" id="PIRSR600715-1"/>
    </source>
</evidence>
<dbReference type="PANTHER" id="PTHR22926">
    <property type="entry name" value="PHOSPHO-N-ACETYLMURAMOYL-PENTAPEPTIDE-TRANSFERASE"/>
    <property type="match status" value="1"/>
</dbReference>
<sequence length="346" mass="38309">MFSSQVIRILILSGTAFFVALILTPLLVRILKKYQTGKQIRSDAPIFLSLHKHKEGTPTMGGVIIWGTTLILALVFFILNLIFDGFWKYFDFVDRAQTYLPIAAMLIAGIVGLVDDIFGILKIGPKGGGLKVRHKLLIFAALAALGAWWFYFKLGWTILNIPFIGNIEINGWYIPFFMFVIIATAFSSNETDGLDGLLGGVSLFAFGALTVVAFVLGRYDLAAFSAVIIGSLLAFLWHNIYPAKFFMGDTGSMALGITIGTIAMLTNVVFFLPFFAIILVIESSSVIAQLTSKKLLKRKIFLSTPIHHHFEALGWPESQVTMRFWIISAVFSGLGLVLFFLSKFLL</sequence>
<dbReference type="InterPro" id="IPR003524">
    <property type="entry name" value="PNAcMuramoyl-5peptid_Trfase"/>
</dbReference>
<comment type="function">
    <text evidence="7">Catalyzes the initial step of the lipid cycle reactions in the biosynthesis of the cell wall peptidoglycan: transfers peptidoglycan precursor phospho-MurNAc-pentapeptide from UDP-MurNAc-pentapeptide onto the lipid carrier undecaprenyl phosphate, yielding undecaprenyl-pyrophosphoryl-MurNAc-pentapeptide, known as lipid I.</text>
</comment>
<organism evidence="10 11">
    <name type="scientific">Candidatus Wolfebacteria bacterium GW2011_GWC1_37_10</name>
    <dbReference type="NCBI Taxonomy" id="1619010"/>
    <lineage>
        <taxon>Bacteria</taxon>
        <taxon>Candidatus Wolfeibacteriota</taxon>
    </lineage>
</organism>
<evidence type="ECO:0000256" key="7">
    <source>
        <dbReference type="HAMAP-Rule" id="MF_00038"/>
    </source>
</evidence>
<feature type="binding site" evidence="9">
    <location>
        <position position="249"/>
    </location>
    <ligand>
        <name>Mg(2+)</name>
        <dbReference type="ChEBI" id="CHEBI:18420"/>
    </ligand>
</feature>
<dbReference type="GO" id="GO:0009252">
    <property type="term" value="P:peptidoglycan biosynthetic process"/>
    <property type="evidence" value="ECO:0007669"/>
    <property type="project" value="UniProtKB-UniRule"/>
</dbReference>
<dbReference type="HAMAP" id="MF_00038">
    <property type="entry name" value="MraY"/>
    <property type="match status" value="1"/>
</dbReference>
<keyword evidence="4 7" id="KW-0812">Transmembrane</keyword>
<comment type="subcellular location">
    <subcellularLocation>
        <location evidence="7">Cell membrane</location>
        <topology evidence="7">Multi-pass membrane protein</topology>
    </subcellularLocation>
    <subcellularLocation>
        <location evidence="1">Membrane</location>
        <topology evidence="1">Multi-pass membrane protein</topology>
    </subcellularLocation>
</comment>
<evidence type="ECO:0000256" key="6">
    <source>
        <dbReference type="ARBA" id="ARBA00023136"/>
    </source>
</evidence>
<evidence type="ECO:0000313" key="11">
    <source>
        <dbReference type="Proteomes" id="UP000034044"/>
    </source>
</evidence>
<dbReference type="Pfam" id="PF10555">
    <property type="entry name" value="MraY_sig1"/>
    <property type="match status" value="1"/>
</dbReference>
<feature type="transmembrane region" description="Helical" evidence="7">
    <location>
        <begin position="63"/>
        <end position="83"/>
    </location>
</feature>
<evidence type="ECO:0000256" key="3">
    <source>
        <dbReference type="ARBA" id="ARBA00022679"/>
    </source>
</evidence>
<evidence type="ECO:0000256" key="4">
    <source>
        <dbReference type="ARBA" id="ARBA00022692"/>
    </source>
</evidence>
<dbReference type="GO" id="GO:0005886">
    <property type="term" value="C:plasma membrane"/>
    <property type="evidence" value="ECO:0007669"/>
    <property type="project" value="UniProtKB-SubCell"/>
</dbReference>
<dbReference type="GO" id="GO:0051992">
    <property type="term" value="F:UDP-N-acetylmuramoyl-L-alanyl-D-glutamyl-meso-2,6-diaminopimelyl-D-alanyl-D-alanine:undecaprenyl-phosphate transferase activity"/>
    <property type="evidence" value="ECO:0007669"/>
    <property type="project" value="RHEA"/>
</dbReference>
<comment type="cofactor">
    <cofactor evidence="7 9">
        <name>Mg(2+)</name>
        <dbReference type="ChEBI" id="CHEBI:18420"/>
    </cofactor>
</comment>
<protein>
    <recommendedName>
        <fullName evidence="7 8">Phospho-N-acetylmuramoyl-pentapeptide-transferase</fullName>
        <ecNumber evidence="7 8">2.7.8.13</ecNumber>
    </recommendedName>
    <alternativeName>
        <fullName evidence="7">UDP-MurNAc-pentapeptide phosphotransferase</fullName>
    </alternativeName>
</protein>
<keyword evidence="7" id="KW-0961">Cell wall biogenesis/degradation</keyword>
<feature type="transmembrane region" description="Helical" evidence="7">
    <location>
        <begin position="196"/>
        <end position="216"/>
    </location>
</feature>
<name>A0A0G0FZQ5_9BACT</name>
<dbReference type="AlphaFoldDB" id="A0A0G0FZQ5"/>
<dbReference type="CDD" id="cd06852">
    <property type="entry name" value="GT_MraY"/>
    <property type="match status" value="1"/>
</dbReference>
<dbReference type="GO" id="GO:0051301">
    <property type="term" value="P:cell division"/>
    <property type="evidence" value="ECO:0007669"/>
    <property type="project" value="UniProtKB-KW"/>
</dbReference>
<keyword evidence="7" id="KW-1003">Cell membrane</keyword>
<keyword evidence="7 9" id="KW-0460">Magnesium</keyword>
<keyword evidence="3 7" id="KW-0808">Transferase</keyword>
<evidence type="ECO:0000313" key="10">
    <source>
        <dbReference type="EMBL" id="KKQ23287.1"/>
    </source>
</evidence>
<evidence type="ECO:0000256" key="5">
    <source>
        <dbReference type="ARBA" id="ARBA00022989"/>
    </source>
</evidence>
<dbReference type="GO" id="GO:0008963">
    <property type="term" value="F:phospho-N-acetylmuramoyl-pentapeptide-transferase activity"/>
    <property type="evidence" value="ECO:0007669"/>
    <property type="project" value="UniProtKB-UniRule"/>
</dbReference>
<keyword evidence="7" id="KW-0132">Cell division</keyword>
<dbReference type="InterPro" id="IPR000715">
    <property type="entry name" value="Glycosyl_transferase_4"/>
</dbReference>
<gene>
    <name evidence="7" type="primary">mraY</name>
    <name evidence="10" type="ORF">US36_C0002G0012</name>
</gene>
<feature type="transmembrane region" description="Helical" evidence="7">
    <location>
        <begin position="172"/>
        <end position="189"/>
    </location>
</feature>
<evidence type="ECO:0000256" key="1">
    <source>
        <dbReference type="ARBA" id="ARBA00004141"/>
    </source>
</evidence>
<feature type="transmembrane region" description="Helical" evidence="7">
    <location>
        <begin position="253"/>
        <end position="281"/>
    </location>
</feature>
<keyword evidence="7 9" id="KW-0479">Metal-binding</keyword>
<keyword evidence="7" id="KW-0573">Peptidoglycan synthesis</keyword>
<dbReference type="PANTHER" id="PTHR22926:SF5">
    <property type="entry name" value="PHOSPHO-N-ACETYLMURAMOYL-PENTAPEPTIDE-TRANSFERASE HOMOLOG"/>
    <property type="match status" value="1"/>
</dbReference>
<feature type="transmembrane region" description="Helical" evidence="7">
    <location>
        <begin position="322"/>
        <end position="341"/>
    </location>
</feature>
<dbReference type="EMBL" id="LBSR01000002">
    <property type="protein sequence ID" value="KKQ23287.1"/>
    <property type="molecule type" value="Genomic_DNA"/>
</dbReference>
<comment type="caution">
    <text evidence="10">The sequence shown here is derived from an EMBL/GenBank/DDBJ whole genome shotgun (WGS) entry which is preliminary data.</text>
</comment>
<feature type="transmembrane region" description="Helical" evidence="7">
    <location>
        <begin position="136"/>
        <end position="152"/>
    </location>
</feature>
<dbReference type="PATRIC" id="fig|1619010.3.peg.60"/>
<dbReference type="Pfam" id="PF00953">
    <property type="entry name" value="Glycos_transf_4"/>
    <property type="match status" value="1"/>
</dbReference>
<accession>A0A0G0FZQ5</accession>
<proteinExistence type="inferred from homology"/>
<dbReference type="GO" id="GO:0008360">
    <property type="term" value="P:regulation of cell shape"/>
    <property type="evidence" value="ECO:0007669"/>
    <property type="project" value="UniProtKB-KW"/>
</dbReference>
<dbReference type="EC" id="2.7.8.13" evidence="7 8"/>
<feature type="binding site" evidence="9">
    <location>
        <position position="189"/>
    </location>
    <ligand>
        <name>Mg(2+)</name>
        <dbReference type="ChEBI" id="CHEBI:18420"/>
    </ligand>
</feature>
<keyword evidence="7" id="KW-0131">Cell cycle</keyword>
<dbReference type="GO" id="GO:0046872">
    <property type="term" value="F:metal ion binding"/>
    <property type="evidence" value="ECO:0007669"/>
    <property type="project" value="UniProtKB-KW"/>
</dbReference>
<dbReference type="InterPro" id="IPR018480">
    <property type="entry name" value="PNAcMuramoyl-5peptid_Trfase_CS"/>
</dbReference>
<comment type="similarity">
    <text evidence="2 7">Belongs to the glycosyltransferase 4 family. MraY subfamily.</text>
</comment>
<reference evidence="10 11" key="1">
    <citation type="journal article" date="2015" name="Nature">
        <title>rRNA introns, odd ribosomes, and small enigmatic genomes across a large radiation of phyla.</title>
        <authorList>
            <person name="Brown C.T."/>
            <person name="Hug L.A."/>
            <person name="Thomas B.C."/>
            <person name="Sharon I."/>
            <person name="Castelle C.J."/>
            <person name="Singh A."/>
            <person name="Wilkins M.J."/>
            <person name="Williams K.H."/>
            <person name="Banfield J.F."/>
        </authorList>
    </citation>
    <scope>NUCLEOTIDE SEQUENCE [LARGE SCALE GENOMIC DNA]</scope>
</reference>
<feature type="transmembrane region" description="Helical" evidence="7">
    <location>
        <begin position="222"/>
        <end position="241"/>
    </location>
</feature>
<feature type="transmembrane region" description="Helical" evidence="7">
    <location>
        <begin position="6"/>
        <end position="31"/>
    </location>
</feature>
<evidence type="ECO:0000256" key="2">
    <source>
        <dbReference type="ARBA" id="ARBA00005583"/>
    </source>
</evidence>
<keyword evidence="5 7" id="KW-1133">Transmembrane helix</keyword>
<evidence type="ECO:0000256" key="8">
    <source>
        <dbReference type="NCBIfam" id="TIGR00445"/>
    </source>
</evidence>
<comment type="pathway">
    <text evidence="7">Cell wall biogenesis; peptidoglycan biosynthesis.</text>
</comment>